<dbReference type="GO" id="GO:0005886">
    <property type="term" value="C:plasma membrane"/>
    <property type="evidence" value="ECO:0007669"/>
    <property type="project" value="TreeGrafter"/>
</dbReference>
<dbReference type="PANTHER" id="PTHR23502:SF29">
    <property type="entry name" value="TRANSPORTER, PUTATIVE (AFU_ORTHOLOGUE AFUA_6G06680)-RELATED"/>
    <property type="match status" value="1"/>
</dbReference>
<evidence type="ECO:0000313" key="6">
    <source>
        <dbReference type="EMBL" id="KXH38307.1"/>
    </source>
</evidence>
<organism evidence="6 7">
    <name type="scientific">Colletotrichum nymphaeae SA-01</name>
    <dbReference type="NCBI Taxonomy" id="1460502"/>
    <lineage>
        <taxon>Eukaryota</taxon>
        <taxon>Fungi</taxon>
        <taxon>Dikarya</taxon>
        <taxon>Ascomycota</taxon>
        <taxon>Pezizomycotina</taxon>
        <taxon>Sordariomycetes</taxon>
        <taxon>Hypocreomycetidae</taxon>
        <taxon>Glomerellales</taxon>
        <taxon>Glomerellaceae</taxon>
        <taxon>Colletotrichum</taxon>
        <taxon>Colletotrichum acutatum species complex</taxon>
    </lineage>
</organism>
<feature type="transmembrane region" description="Helical" evidence="5">
    <location>
        <begin position="195"/>
        <end position="215"/>
    </location>
</feature>
<feature type="transmembrane region" description="Helical" evidence="5">
    <location>
        <begin position="435"/>
        <end position="462"/>
    </location>
</feature>
<gene>
    <name evidence="6" type="ORF">CNYM01_09117</name>
</gene>
<sequence>HTIAGGWRQGDEERRERRKPRTVSLFFLNEVTSPGPSLQVLLPDYHDNRPTPDRLGCAWLYSFSALSCRETCNVHAAHTSIWNLQHSAIMGLGILESRTLDSVPGTTRYFDDPNRPQTANDSHHGLKVDASGDVPIILVPQPSDDPNDPLNWPLWKRDLITFVLSMTAIFATALGPILAANTVTIALLFRTSFTRIALLTGYFLLGVGAAAIFFVPSARVWGKRHLFILGICILIASSAWAGSVGTSYYSLLGARIVQGIGCTPFETLVNAAVGDLYFVHQRGSRMAFTNLAVFGGAFFTPIVVGKITHSIGWWWTFYLEAIFCAACLPAVFFLCPETAYRRDIALNTDMVADSIELTDNKTSYVDGPGSRSSDHEKLNPTSAPYGSGLEAVRGAGAQTPKKTFVQSLALFDGRKTDEHYWKLLLRPFPLIAQPAFLWGCLIQGTMIGWTVFIGVIVAALFLGPPYYWNEVYAGYAYVGAFVGALVGFIIAGAFSDWSAKFLTRRNNGIYEPEFRIVMVLPMFIIGSIGLYGFGVTSAGLSTKEYHYSIPLVFFGFEVAGMVIGAVASSLYIVDAYRDLAIEGFTIMIIFKNIFSFGLTFSAYDWIIGGGIKPTMMAIASIQVVVCATSIPMYFYGKRIRAYFHQHDLLKLTGLR</sequence>
<dbReference type="EMBL" id="JEMN01001407">
    <property type="protein sequence ID" value="KXH38307.1"/>
    <property type="molecule type" value="Genomic_DNA"/>
</dbReference>
<evidence type="ECO:0000256" key="4">
    <source>
        <dbReference type="ARBA" id="ARBA00023136"/>
    </source>
</evidence>
<dbReference type="InterPro" id="IPR036259">
    <property type="entry name" value="MFS_trans_sf"/>
</dbReference>
<protein>
    <submittedName>
        <fullName evidence="6">Major facilitator superfamily transporter</fullName>
    </submittedName>
</protein>
<dbReference type="SUPFAM" id="SSF103473">
    <property type="entry name" value="MFS general substrate transporter"/>
    <property type="match status" value="1"/>
</dbReference>
<feature type="transmembrane region" description="Helical" evidence="5">
    <location>
        <begin position="227"/>
        <end position="250"/>
    </location>
</feature>
<evidence type="ECO:0000256" key="2">
    <source>
        <dbReference type="ARBA" id="ARBA00022692"/>
    </source>
</evidence>
<proteinExistence type="predicted"/>
<evidence type="ECO:0000256" key="1">
    <source>
        <dbReference type="ARBA" id="ARBA00004141"/>
    </source>
</evidence>
<evidence type="ECO:0000256" key="5">
    <source>
        <dbReference type="SAM" id="Phobius"/>
    </source>
</evidence>
<feature type="transmembrane region" description="Helical" evidence="5">
    <location>
        <begin position="256"/>
        <end position="279"/>
    </location>
</feature>
<keyword evidence="2 5" id="KW-0812">Transmembrane</keyword>
<comment type="caution">
    <text evidence="6">The sequence shown here is derived from an EMBL/GenBank/DDBJ whole genome shotgun (WGS) entry which is preliminary data.</text>
</comment>
<dbReference type="OrthoDB" id="2585655at2759"/>
<feature type="transmembrane region" description="Helical" evidence="5">
    <location>
        <begin position="159"/>
        <end position="189"/>
    </location>
</feature>
<feature type="transmembrane region" description="Helical" evidence="5">
    <location>
        <begin position="286"/>
        <end position="307"/>
    </location>
</feature>
<feature type="transmembrane region" description="Helical" evidence="5">
    <location>
        <begin position="547"/>
        <end position="572"/>
    </location>
</feature>
<evidence type="ECO:0000313" key="7">
    <source>
        <dbReference type="Proteomes" id="UP000070054"/>
    </source>
</evidence>
<dbReference type="InterPro" id="IPR011701">
    <property type="entry name" value="MFS"/>
</dbReference>
<feature type="transmembrane region" description="Helical" evidence="5">
    <location>
        <begin position="584"/>
        <end position="603"/>
    </location>
</feature>
<dbReference type="AlphaFoldDB" id="A0A135SR80"/>
<dbReference type="GO" id="GO:0022857">
    <property type="term" value="F:transmembrane transporter activity"/>
    <property type="evidence" value="ECO:0007669"/>
    <property type="project" value="InterPro"/>
</dbReference>
<keyword evidence="4 5" id="KW-0472">Membrane</keyword>
<dbReference type="Gene3D" id="1.20.1250.20">
    <property type="entry name" value="MFS general substrate transporter like domains"/>
    <property type="match status" value="1"/>
</dbReference>
<keyword evidence="3 5" id="KW-1133">Transmembrane helix</keyword>
<feature type="transmembrane region" description="Helical" evidence="5">
    <location>
        <begin position="313"/>
        <end position="335"/>
    </location>
</feature>
<dbReference type="PANTHER" id="PTHR23502">
    <property type="entry name" value="MAJOR FACILITATOR SUPERFAMILY"/>
    <property type="match status" value="1"/>
</dbReference>
<feature type="transmembrane region" description="Helical" evidence="5">
    <location>
        <begin position="615"/>
        <end position="635"/>
    </location>
</feature>
<feature type="transmembrane region" description="Helical" evidence="5">
    <location>
        <begin position="516"/>
        <end position="535"/>
    </location>
</feature>
<feature type="transmembrane region" description="Helical" evidence="5">
    <location>
        <begin position="474"/>
        <end position="495"/>
    </location>
</feature>
<name>A0A135SR80_9PEZI</name>
<feature type="non-terminal residue" evidence="6">
    <location>
        <position position="1"/>
    </location>
</feature>
<comment type="subcellular location">
    <subcellularLocation>
        <location evidence="1">Membrane</location>
        <topology evidence="1">Multi-pass membrane protein</topology>
    </subcellularLocation>
</comment>
<reference evidence="6 7" key="1">
    <citation type="submission" date="2014-02" db="EMBL/GenBank/DDBJ databases">
        <title>The genome sequence of Colletotrichum nymphaeae SA-01.</title>
        <authorList>
            <person name="Baroncelli R."/>
            <person name="Thon M.R."/>
        </authorList>
    </citation>
    <scope>NUCLEOTIDE SEQUENCE [LARGE SCALE GENOMIC DNA]</scope>
    <source>
        <strain evidence="6 7">SA-01</strain>
    </source>
</reference>
<keyword evidence="7" id="KW-1185">Reference proteome</keyword>
<dbReference type="Proteomes" id="UP000070054">
    <property type="component" value="Unassembled WGS sequence"/>
</dbReference>
<accession>A0A135SR80</accession>
<evidence type="ECO:0000256" key="3">
    <source>
        <dbReference type="ARBA" id="ARBA00022989"/>
    </source>
</evidence>
<dbReference type="Pfam" id="PF07690">
    <property type="entry name" value="MFS_1"/>
    <property type="match status" value="1"/>
</dbReference>